<proteinExistence type="predicted"/>
<protein>
    <submittedName>
        <fullName evidence="1">Uncharacterized protein</fullName>
    </submittedName>
</protein>
<evidence type="ECO:0000313" key="2">
    <source>
        <dbReference type="Proteomes" id="UP000198460"/>
    </source>
</evidence>
<dbReference type="EMBL" id="FXAN01000033">
    <property type="protein sequence ID" value="SMF98611.1"/>
    <property type="molecule type" value="Genomic_DNA"/>
</dbReference>
<name>A0A238H070_9BURK</name>
<sequence>MLEYQPVTVQQAIACTCDRCSRRLTPSDMEWHEKLSLSFTGGYTSVFGDGSQVSIDLCQQCMKEILGPWLRITHGDQSGSPDISDA</sequence>
<gene>
    <name evidence="1" type="ORF">BSIN_1891</name>
</gene>
<evidence type="ECO:0000313" key="1">
    <source>
        <dbReference type="EMBL" id="SMF98611.1"/>
    </source>
</evidence>
<dbReference type="AlphaFoldDB" id="A0A238H070"/>
<dbReference type="Proteomes" id="UP000198460">
    <property type="component" value="Unassembled WGS sequence"/>
</dbReference>
<reference evidence="1 2" key="1">
    <citation type="submission" date="2017-04" db="EMBL/GenBank/DDBJ databases">
        <authorList>
            <person name="Afonso C.L."/>
            <person name="Miller P.J."/>
            <person name="Scott M.A."/>
            <person name="Spackman E."/>
            <person name="Goraichik I."/>
            <person name="Dimitrov K.M."/>
            <person name="Suarez D.L."/>
            <person name="Swayne D.E."/>
        </authorList>
    </citation>
    <scope>NUCLEOTIDE SEQUENCE [LARGE SCALE GENOMIC DNA]</scope>
    <source>
        <strain evidence="1">LMG 28154</strain>
    </source>
</reference>
<organism evidence="1 2">
    <name type="scientific">Burkholderia singularis</name>
    <dbReference type="NCBI Taxonomy" id="1503053"/>
    <lineage>
        <taxon>Bacteria</taxon>
        <taxon>Pseudomonadati</taxon>
        <taxon>Pseudomonadota</taxon>
        <taxon>Betaproteobacteria</taxon>
        <taxon>Burkholderiales</taxon>
        <taxon>Burkholderiaceae</taxon>
        <taxon>Burkholderia</taxon>
        <taxon>pseudomallei group</taxon>
    </lineage>
</organism>
<accession>A0A238H070</accession>